<dbReference type="InterPro" id="IPR033276">
    <property type="entry name" value="BB"/>
</dbReference>
<dbReference type="PANTHER" id="PTHR46400:SF8">
    <property type="entry name" value="E3 UBIQUITIN LIGASE BIG BROTHER-RELATED-LIKE ISOFORM X1"/>
    <property type="match status" value="1"/>
</dbReference>
<dbReference type="Gene3D" id="3.30.40.10">
    <property type="entry name" value="Zinc/RING finger domain, C3HC4 (zinc finger)"/>
    <property type="match status" value="1"/>
</dbReference>
<feature type="compositionally biased region" description="Acidic residues" evidence="2">
    <location>
        <begin position="54"/>
        <end position="68"/>
    </location>
</feature>
<accession>R0HMM7</accession>
<keyword evidence="5" id="KW-1185">Reference proteome</keyword>
<evidence type="ECO:0000259" key="3">
    <source>
        <dbReference type="PROSITE" id="PS50089"/>
    </source>
</evidence>
<dbReference type="GO" id="GO:0008270">
    <property type="term" value="F:zinc ion binding"/>
    <property type="evidence" value="ECO:0007669"/>
    <property type="project" value="UniProtKB-KW"/>
</dbReference>
<dbReference type="SMART" id="SM00184">
    <property type="entry name" value="RING"/>
    <property type="match status" value="1"/>
</dbReference>
<keyword evidence="1" id="KW-0479">Metal-binding</keyword>
<dbReference type="GO" id="GO:0016567">
    <property type="term" value="P:protein ubiquitination"/>
    <property type="evidence" value="ECO:0007669"/>
    <property type="project" value="InterPro"/>
</dbReference>
<evidence type="ECO:0000313" key="5">
    <source>
        <dbReference type="Proteomes" id="UP000029121"/>
    </source>
</evidence>
<dbReference type="GO" id="GO:0046621">
    <property type="term" value="P:negative regulation of organ growth"/>
    <property type="evidence" value="ECO:0007669"/>
    <property type="project" value="InterPro"/>
</dbReference>
<evidence type="ECO:0000256" key="1">
    <source>
        <dbReference type="PROSITE-ProRule" id="PRU00175"/>
    </source>
</evidence>
<feature type="region of interest" description="Disordered" evidence="2">
    <location>
        <begin position="48"/>
        <end position="83"/>
    </location>
</feature>
<protein>
    <recommendedName>
        <fullName evidence="3">RING-type domain-containing protein</fullName>
    </recommendedName>
</protein>
<evidence type="ECO:0000256" key="2">
    <source>
        <dbReference type="SAM" id="MobiDB-lite"/>
    </source>
</evidence>
<reference evidence="5" key="1">
    <citation type="journal article" date="2013" name="Nat. Genet.">
        <title>The Capsella rubella genome and the genomic consequences of rapid mating system evolution.</title>
        <authorList>
            <person name="Slotte T."/>
            <person name="Hazzouri K.M."/>
            <person name="Agren J.A."/>
            <person name="Koenig D."/>
            <person name="Maumus F."/>
            <person name="Guo Y.L."/>
            <person name="Steige K."/>
            <person name="Platts A.E."/>
            <person name="Escobar J.S."/>
            <person name="Newman L.K."/>
            <person name="Wang W."/>
            <person name="Mandakova T."/>
            <person name="Vello E."/>
            <person name="Smith L.M."/>
            <person name="Henz S.R."/>
            <person name="Steffen J."/>
            <person name="Takuno S."/>
            <person name="Brandvain Y."/>
            <person name="Coop G."/>
            <person name="Andolfatto P."/>
            <person name="Hu T.T."/>
            <person name="Blanchette M."/>
            <person name="Clark R.M."/>
            <person name="Quesneville H."/>
            <person name="Nordborg M."/>
            <person name="Gaut B.S."/>
            <person name="Lysak M.A."/>
            <person name="Jenkins J."/>
            <person name="Grimwood J."/>
            <person name="Chapman J."/>
            <person name="Prochnik S."/>
            <person name="Shu S."/>
            <person name="Rokhsar D."/>
            <person name="Schmutz J."/>
            <person name="Weigel D."/>
            <person name="Wright S.I."/>
        </authorList>
    </citation>
    <scope>NUCLEOTIDE SEQUENCE [LARGE SCALE GENOMIC DNA]</scope>
    <source>
        <strain evidence="5">cv. Monte Gargano</strain>
    </source>
</reference>
<dbReference type="PROSITE" id="PS50089">
    <property type="entry name" value="ZF_RING_2"/>
    <property type="match status" value="1"/>
</dbReference>
<keyword evidence="1" id="KW-0862">Zinc</keyword>
<dbReference type="eggNOG" id="KOG0800">
    <property type="taxonomic scope" value="Eukaryota"/>
</dbReference>
<dbReference type="SUPFAM" id="SSF57850">
    <property type="entry name" value="RING/U-box"/>
    <property type="match status" value="1"/>
</dbReference>
<dbReference type="OrthoDB" id="8062037at2759"/>
<feature type="domain" description="RING-type" evidence="3">
    <location>
        <begin position="161"/>
        <end position="202"/>
    </location>
</feature>
<dbReference type="KEGG" id="crb:17885028"/>
<dbReference type="PANTHER" id="PTHR46400">
    <property type="entry name" value="RING/U-BOX SUPERFAMILY PROTEIN"/>
    <property type="match status" value="1"/>
</dbReference>
<dbReference type="EMBL" id="KB870809">
    <property type="protein sequence ID" value="EOA25198.1"/>
    <property type="molecule type" value="Genomic_DNA"/>
</dbReference>
<sequence>MDNQEEESKQPPNKLPDLTLFEQANSEVALAASQANSHFAHAMPDSLYSSMIESGEESGDEDDEEESNENYYEYFDSNGFGDDEDEINEFLADQESNNPEDDDFLDEEDEVDPDQLSYEELIALGDFIGVEKRGLTPTEISTCLNASTYVHSNNKNEIDRCVVCQMEFEERESLVVLRPCDHPYHSECITKWLETKKICPICCSEPSFSSNVVNI</sequence>
<organism evidence="4 5">
    <name type="scientific">Capsella rubella</name>
    <dbReference type="NCBI Taxonomy" id="81985"/>
    <lineage>
        <taxon>Eukaryota</taxon>
        <taxon>Viridiplantae</taxon>
        <taxon>Streptophyta</taxon>
        <taxon>Embryophyta</taxon>
        <taxon>Tracheophyta</taxon>
        <taxon>Spermatophyta</taxon>
        <taxon>Magnoliopsida</taxon>
        <taxon>eudicotyledons</taxon>
        <taxon>Gunneridae</taxon>
        <taxon>Pentapetalae</taxon>
        <taxon>rosids</taxon>
        <taxon>malvids</taxon>
        <taxon>Brassicales</taxon>
        <taxon>Brassicaceae</taxon>
        <taxon>Camelineae</taxon>
        <taxon>Capsella</taxon>
    </lineage>
</organism>
<evidence type="ECO:0000313" key="4">
    <source>
        <dbReference type="EMBL" id="EOA25198.1"/>
    </source>
</evidence>
<dbReference type="GO" id="GO:0004842">
    <property type="term" value="F:ubiquitin-protein transferase activity"/>
    <property type="evidence" value="ECO:0007669"/>
    <property type="project" value="InterPro"/>
</dbReference>
<keyword evidence="1" id="KW-0863">Zinc-finger</keyword>
<name>R0HMM7_9BRAS</name>
<dbReference type="InterPro" id="IPR001841">
    <property type="entry name" value="Znf_RING"/>
</dbReference>
<proteinExistence type="predicted"/>
<dbReference type="InterPro" id="IPR013083">
    <property type="entry name" value="Znf_RING/FYVE/PHD"/>
</dbReference>
<dbReference type="Pfam" id="PF13639">
    <property type="entry name" value="zf-RING_2"/>
    <property type="match status" value="1"/>
</dbReference>
<gene>
    <name evidence="4" type="ORF">CARUB_v10018510mg</name>
</gene>
<dbReference type="GO" id="GO:0031624">
    <property type="term" value="F:ubiquitin conjugating enzyme binding"/>
    <property type="evidence" value="ECO:0007669"/>
    <property type="project" value="TreeGrafter"/>
</dbReference>
<dbReference type="Proteomes" id="UP000029121">
    <property type="component" value="Unassembled WGS sequence"/>
</dbReference>
<dbReference type="AlphaFoldDB" id="R0HMM7"/>